<accession>A0ABS5NWH1</accession>
<organism evidence="2 3">
    <name type="scientific">Cytobacillus citreus</name>
    <dbReference type="NCBI Taxonomy" id="2833586"/>
    <lineage>
        <taxon>Bacteria</taxon>
        <taxon>Bacillati</taxon>
        <taxon>Bacillota</taxon>
        <taxon>Bacilli</taxon>
        <taxon>Bacillales</taxon>
        <taxon>Bacillaceae</taxon>
        <taxon>Cytobacillus</taxon>
    </lineage>
</organism>
<comment type="caution">
    <text evidence="2">The sequence shown here is derived from an EMBL/GenBank/DDBJ whole genome shotgun (WGS) entry which is preliminary data.</text>
</comment>
<feature type="region of interest" description="Disordered" evidence="1">
    <location>
        <begin position="1"/>
        <end position="25"/>
    </location>
</feature>
<dbReference type="RefSeq" id="WP_213103151.1">
    <property type="nucleotide sequence ID" value="NZ_JAGYPM010000003.1"/>
</dbReference>
<dbReference type="EMBL" id="JAGYPM010000003">
    <property type="protein sequence ID" value="MBS4191738.1"/>
    <property type="molecule type" value="Genomic_DNA"/>
</dbReference>
<evidence type="ECO:0000313" key="3">
    <source>
        <dbReference type="Proteomes" id="UP000681027"/>
    </source>
</evidence>
<dbReference type="SUPFAM" id="SSF51126">
    <property type="entry name" value="Pectin lyase-like"/>
    <property type="match status" value="1"/>
</dbReference>
<keyword evidence="3" id="KW-1185">Reference proteome</keyword>
<dbReference type="Gene3D" id="2.160.20.10">
    <property type="entry name" value="Single-stranded right-handed beta-helix, Pectin lyase-like"/>
    <property type="match status" value="1"/>
</dbReference>
<reference evidence="2 3" key="1">
    <citation type="submission" date="2021-05" db="EMBL/GenBank/DDBJ databases">
        <title>Novel Bacillus species.</title>
        <authorList>
            <person name="Liu G."/>
        </authorList>
    </citation>
    <scope>NUCLEOTIDE SEQUENCE [LARGE SCALE GENOMIC DNA]</scope>
    <source>
        <strain evidence="2 3">FJAT-49705</strain>
    </source>
</reference>
<evidence type="ECO:0000256" key="1">
    <source>
        <dbReference type="SAM" id="MobiDB-lite"/>
    </source>
</evidence>
<dbReference type="InterPro" id="IPR012334">
    <property type="entry name" value="Pectin_lyas_fold"/>
</dbReference>
<name>A0ABS5NWH1_9BACI</name>
<proteinExistence type="predicted"/>
<sequence>CGLASPTHMKQHAHDHRKGGPDEITPEMIGAMAGDEIDDNPADLTYYVRANGNDDNDGLSEATAFRTFGKAMSMWKRFTFGGKRTFNIGSGVDLTPDLTPNHREWKVEYKWGGEFVFDFNNAHELVPQFEHIRCKVRIQNFTRFHSGIFDGLTVGEWCSFENCLFVDVNNVKVDFTKVSPEGYSANTPAFNFTQTRGRVGEATITKVRTMLHAGEFSFVFVYNPKGTVRESSDIPFNAYNGAIIDCLLYGITGATTKFQVDRGGQVFGIT</sequence>
<dbReference type="InterPro" id="IPR011050">
    <property type="entry name" value="Pectin_lyase_fold/virulence"/>
</dbReference>
<evidence type="ECO:0000313" key="2">
    <source>
        <dbReference type="EMBL" id="MBS4191738.1"/>
    </source>
</evidence>
<gene>
    <name evidence="2" type="ORF">KHA94_16230</name>
</gene>
<feature type="non-terminal residue" evidence="2">
    <location>
        <position position="1"/>
    </location>
</feature>
<dbReference type="Proteomes" id="UP000681027">
    <property type="component" value="Unassembled WGS sequence"/>
</dbReference>
<protein>
    <submittedName>
        <fullName evidence="2">Uncharacterized protein</fullName>
    </submittedName>
</protein>